<accession>A0A2L2LLT7</accession>
<organism evidence="1 2">
    <name type="scientific">Agrobacterium tumefaciens</name>
    <dbReference type="NCBI Taxonomy" id="358"/>
    <lineage>
        <taxon>Bacteria</taxon>
        <taxon>Pseudomonadati</taxon>
        <taxon>Pseudomonadota</taxon>
        <taxon>Alphaproteobacteria</taxon>
        <taxon>Hyphomicrobiales</taxon>
        <taxon>Rhizobiaceae</taxon>
        <taxon>Rhizobium/Agrobacterium group</taxon>
        <taxon>Agrobacterium</taxon>
        <taxon>Agrobacterium tumefaciens complex</taxon>
    </lineage>
</organism>
<sequence>MSSSVHVVDFDPGSNRILNQMLHKAGYVTARMKPLSGALSSQSRTVLLRFMSGVIRQRDGGFPSGPESISAFGRP</sequence>
<geneLocation type="plasmid" evidence="2">
    <name>pat1d1609a</name>
</geneLocation>
<protein>
    <submittedName>
        <fullName evidence="1">Uncharacterized protein</fullName>
    </submittedName>
</protein>
<keyword evidence="1" id="KW-0614">Plasmid</keyword>
<gene>
    <name evidence="1" type="ORF">At1D1609_52620</name>
</gene>
<evidence type="ECO:0000313" key="2">
    <source>
        <dbReference type="Proteomes" id="UP000237717"/>
    </source>
</evidence>
<dbReference type="Proteomes" id="UP000237717">
    <property type="component" value="Plasmid pAt1D1609a"/>
</dbReference>
<proteinExistence type="predicted"/>
<dbReference type="EMBL" id="CP026927">
    <property type="protein sequence ID" value="AVH45295.1"/>
    <property type="molecule type" value="Genomic_DNA"/>
</dbReference>
<evidence type="ECO:0000313" key="1">
    <source>
        <dbReference type="EMBL" id="AVH45295.1"/>
    </source>
</evidence>
<reference evidence="1 2" key="1">
    <citation type="submission" date="2018-02" db="EMBL/GenBank/DDBJ databases">
        <title>Complete genome sequence of Agrobacterium tumefaciens 1D1609.</title>
        <authorList>
            <person name="Cho S.-T."/>
            <person name="Haryono M."/>
            <person name="Chang H.-H."/>
            <person name="Santos M.N."/>
            <person name="Lai E.-M."/>
            <person name="Kuo C.-H."/>
        </authorList>
    </citation>
    <scope>NUCLEOTIDE SEQUENCE [LARGE SCALE GENOMIC DNA]</scope>
    <source>
        <strain evidence="1 2">1D1609</strain>
        <plasmid evidence="2">Plasmid pat1d1609a</plasmid>
    </source>
</reference>
<dbReference type="AlphaFoldDB" id="A0A2L2LLT7"/>
<name>A0A2L2LLT7_AGRTU</name>